<evidence type="ECO:0000313" key="4">
    <source>
        <dbReference type="EMBL" id="MBL3691041.1"/>
    </source>
</evidence>
<organism evidence="4 5">
    <name type="scientific">Leucobacter chromiireducens subsp. chromiireducens</name>
    <dbReference type="NCBI Taxonomy" id="660067"/>
    <lineage>
        <taxon>Bacteria</taxon>
        <taxon>Bacillati</taxon>
        <taxon>Actinomycetota</taxon>
        <taxon>Actinomycetes</taxon>
        <taxon>Micrococcales</taxon>
        <taxon>Microbacteriaceae</taxon>
        <taxon>Leucobacter</taxon>
    </lineage>
</organism>
<keyword evidence="5" id="KW-1185">Reference proteome</keyword>
<dbReference type="PRINTS" id="PR00081">
    <property type="entry name" value="GDHRDH"/>
</dbReference>
<reference evidence="4 5" key="1">
    <citation type="submission" date="2018-09" db="EMBL/GenBank/DDBJ databases">
        <title>Comparative genomics of Leucobacter spp.</title>
        <authorList>
            <person name="Reis A.C."/>
            <person name="Kolvenbach B.A."/>
            <person name="Corvini P.F.X."/>
            <person name="Nunes O.C."/>
        </authorList>
    </citation>
    <scope>NUCLEOTIDE SEQUENCE [LARGE SCALE GENOMIC DNA]</scope>
    <source>
        <strain evidence="4 5">L-1</strain>
    </source>
</reference>
<proteinExistence type="inferred from homology"/>
<dbReference type="Pfam" id="PF13561">
    <property type="entry name" value="adh_short_C2"/>
    <property type="match status" value="1"/>
</dbReference>
<dbReference type="PRINTS" id="PR00080">
    <property type="entry name" value="SDRFAMILY"/>
</dbReference>
<dbReference type="SUPFAM" id="SSF51735">
    <property type="entry name" value="NAD(P)-binding Rossmann-fold domains"/>
    <property type="match status" value="1"/>
</dbReference>
<dbReference type="SMART" id="SM00822">
    <property type="entry name" value="PKS_KR"/>
    <property type="match status" value="1"/>
</dbReference>
<dbReference type="InterPro" id="IPR002347">
    <property type="entry name" value="SDR_fam"/>
</dbReference>
<dbReference type="PANTHER" id="PTHR42760">
    <property type="entry name" value="SHORT-CHAIN DEHYDROGENASES/REDUCTASES FAMILY MEMBER"/>
    <property type="match status" value="1"/>
</dbReference>
<comment type="caution">
    <text evidence="4">The sequence shown here is derived from an EMBL/GenBank/DDBJ whole genome shotgun (WGS) entry which is preliminary data.</text>
</comment>
<comment type="similarity">
    <text evidence="1">Belongs to the short-chain dehydrogenases/reductases (SDR) family.</text>
</comment>
<sequence>MTPSTDSAAGPTTSGSTTSSPATPAAAVAGPAPGRCALVTGGGRGIGRATARELAARGWAVALFDLDAAALAETAELIRDAGGTAAGYTVDVSDEASVAEGVAAAAAELGAPLVLVNNAGVLRDDFLFRATLDDWDLIMNVHLRGAFLMSRAVQRFMVEAGWGRIVNLSSTSALGNAGQSNYSAAKAGVQGLTKTLALELGKFGITANAVAPGFIATDMTRATAERQGITFEELAERVSAATAVRRMGDPADIANAVAFFVANESSFVSGQVLYVSGGPSV</sequence>
<name>A0ABS1SVV0_9MICO</name>
<dbReference type="Proteomes" id="UP001646141">
    <property type="component" value="Unassembled WGS sequence"/>
</dbReference>
<dbReference type="RefSeq" id="WP_202383221.1">
    <property type="nucleotide sequence ID" value="NZ_BAAAMA010000011.1"/>
</dbReference>
<feature type="region of interest" description="Disordered" evidence="2">
    <location>
        <begin position="1"/>
        <end position="30"/>
    </location>
</feature>
<dbReference type="Gene3D" id="3.40.50.720">
    <property type="entry name" value="NAD(P)-binding Rossmann-like Domain"/>
    <property type="match status" value="1"/>
</dbReference>
<dbReference type="InterPro" id="IPR020904">
    <property type="entry name" value="Sc_DH/Rdtase_CS"/>
</dbReference>
<dbReference type="PROSITE" id="PS00061">
    <property type="entry name" value="ADH_SHORT"/>
    <property type="match status" value="1"/>
</dbReference>
<dbReference type="InterPro" id="IPR036291">
    <property type="entry name" value="NAD(P)-bd_dom_sf"/>
</dbReference>
<dbReference type="InterPro" id="IPR057326">
    <property type="entry name" value="KR_dom"/>
</dbReference>
<accession>A0ABS1SVV0</accession>
<dbReference type="PANTHER" id="PTHR42760:SF40">
    <property type="entry name" value="3-OXOACYL-[ACYL-CARRIER-PROTEIN] REDUCTASE, CHLOROPLASTIC"/>
    <property type="match status" value="1"/>
</dbReference>
<evidence type="ECO:0000256" key="2">
    <source>
        <dbReference type="SAM" id="MobiDB-lite"/>
    </source>
</evidence>
<evidence type="ECO:0000313" key="5">
    <source>
        <dbReference type="Proteomes" id="UP001646141"/>
    </source>
</evidence>
<gene>
    <name evidence="4" type="ORF">D3226_13935</name>
</gene>
<evidence type="ECO:0000259" key="3">
    <source>
        <dbReference type="SMART" id="SM00822"/>
    </source>
</evidence>
<evidence type="ECO:0000256" key="1">
    <source>
        <dbReference type="ARBA" id="ARBA00006484"/>
    </source>
</evidence>
<protein>
    <submittedName>
        <fullName evidence="4">SDR family oxidoreductase</fullName>
    </submittedName>
</protein>
<dbReference type="EMBL" id="QYAD01000006">
    <property type="protein sequence ID" value="MBL3691041.1"/>
    <property type="molecule type" value="Genomic_DNA"/>
</dbReference>
<feature type="domain" description="Ketoreductase" evidence="3">
    <location>
        <begin position="35"/>
        <end position="213"/>
    </location>
</feature>